<evidence type="ECO:0000256" key="4">
    <source>
        <dbReference type="ARBA" id="ARBA00022490"/>
    </source>
</evidence>
<feature type="region of interest" description="Disordered" evidence="11">
    <location>
        <begin position="791"/>
        <end position="813"/>
    </location>
</feature>
<dbReference type="PROSITE" id="PS50238">
    <property type="entry name" value="RHOGAP"/>
    <property type="match status" value="1"/>
</dbReference>
<proteinExistence type="inferred from homology"/>
<dbReference type="InterPro" id="IPR043129">
    <property type="entry name" value="ATPase_NBD"/>
</dbReference>
<comment type="caution">
    <text evidence="13">The sequence shown here is derived from an EMBL/GenBank/DDBJ whole genome shotgun (WGS) entry which is preliminary data.</text>
</comment>
<dbReference type="PROSITE" id="PS01132">
    <property type="entry name" value="ACTINS_ACT_LIKE"/>
    <property type="match status" value="1"/>
</dbReference>
<dbReference type="PROSITE" id="PS00432">
    <property type="entry name" value="ACTINS_2"/>
    <property type="match status" value="1"/>
</dbReference>
<accession>A0A5J5CKB1</accession>
<dbReference type="Proteomes" id="UP000327493">
    <property type="component" value="Chromosome 20"/>
</dbReference>
<evidence type="ECO:0000313" key="13">
    <source>
        <dbReference type="EMBL" id="KAA8582302.1"/>
    </source>
</evidence>
<dbReference type="SMART" id="SM00324">
    <property type="entry name" value="RhoGAP"/>
    <property type="match status" value="1"/>
</dbReference>
<evidence type="ECO:0000256" key="1">
    <source>
        <dbReference type="ARBA" id="ARBA00004245"/>
    </source>
</evidence>
<dbReference type="InterPro" id="IPR000198">
    <property type="entry name" value="RhoGAP_dom"/>
</dbReference>
<evidence type="ECO:0000256" key="7">
    <source>
        <dbReference type="ARBA" id="ARBA00023097"/>
    </source>
</evidence>
<dbReference type="InterPro" id="IPR042869">
    <property type="entry name" value="ARHGAP11A/B"/>
</dbReference>
<keyword evidence="3" id="KW-0488">Methylation</keyword>
<dbReference type="SUPFAM" id="SSF48350">
    <property type="entry name" value="GTPase activation domain, GAP"/>
    <property type="match status" value="1"/>
</dbReference>
<dbReference type="PROSITE" id="PS00406">
    <property type="entry name" value="ACTINS_1"/>
    <property type="match status" value="1"/>
</dbReference>
<dbReference type="Pfam" id="PF00022">
    <property type="entry name" value="Actin"/>
    <property type="match status" value="1"/>
</dbReference>
<dbReference type="InterPro" id="IPR004001">
    <property type="entry name" value="Actin_CS"/>
</dbReference>
<evidence type="ECO:0000256" key="5">
    <source>
        <dbReference type="ARBA" id="ARBA00022741"/>
    </source>
</evidence>
<keyword evidence="6" id="KW-0067">ATP-binding</keyword>
<dbReference type="InterPro" id="IPR004000">
    <property type="entry name" value="Actin"/>
</dbReference>
<dbReference type="Gene3D" id="3.90.640.10">
    <property type="entry name" value="Actin, Chain A, domain 4"/>
    <property type="match status" value="1"/>
</dbReference>
<dbReference type="GO" id="GO:0005096">
    <property type="term" value="F:GTPase activator activity"/>
    <property type="evidence" value="ECO:0007669"/>
    <property type="project" value="TreeGrafter"/>
</dbReference>
<feature type="compositionally biased region" description="Polar residues" evidence="11">
    <location>
        <begin position="1188"/>
        <end position="1197"/>
    </location>
</feature>
<dbReference type="Gene3D" id="3.30.420.40">
    <property type="match status" value="2"/>
</dbReference>
<feature type="compositionally biased region" description="Polar residues" evidence="11">
    <location>
        <begin position="791"/>
        <end position="800"/>
    </location>
</feature>
<dbReference type="GO" id="GO:0005856">
    <property type="term" value="C:cytoskeleton"/>
    <property type="evidence" value="ECO:0007669"/>
    <property type="project" value="UniProtKB-SubCell"/>
</dbReference>
<feature type="region of interest" description="Disordered" evidence="11">
    <location>
        <begin position="1301"/>
        <end position="1322"/>
    </location>
</feature>
<evidence type="ECO:0000256" key="11">
    <source>
        <dbReference type="SAM" id="MobiDB-lite"/>
    </source>
</evidence>
<dbReference type="FunFam" id="3.30.420.40:FF:000291">
    <property type="entry name" value="Actin, alpha skeletal muscle"/>
    <property type="match status" value="1"/>
</dbReference>
<dbReference type="PRINTS" id="PR00190">
    <property type="entry name" value="ACTIN"/>
</dbReference>
<dbReference type="PANTHER" id="PTHR15670">
    <property type="entry name" value="RHO GTPASE ACTIVATING PROTEIN 11A"/>
    <property type="match status" value="1"/>
</dbReference>
<keyword evidence="5" id="KW-0547">Nucleotide-binding</keyword>
<comment type="subunit">
    <text evidence="9">Polymerization of globular actin (G-actin) leads to a structural filament (F-actin) in the form of a two-stranded helix. Each actin can bind to 4 others.</text>
</comment>
<keyword evidence="8" id="KW-0206">Cytoskeleton</keyword>
<keyword evidence="14" id="KW-1185">Reference proteome</keyword>
<name>A0A5J5CKB1_9PERO</name>
<dbReference type="Gene3D" id="1.10.555.10">
    <property type="entry name" value="Rho GTPase activation protein"/>
    <property type="match status" value="1"/>
</dbReference>
<sequence length="1391" mass="152749">MRVLPHKTQSGSYLRDSSQPQPLSQWKHLPTSAPCLIMCDDDETTALVCDNGSGLVKAGFAGDDAPRAVFPSIVGRPRHQGVMVGMGQKDSYVGDEAQSKRGILTLKYPIEHGIITNWDDMEKIWHHTFYNELRVAPEEHPTLLTEAPLNPKANREKMTQIMFETFNVPAMYVAIQAVLSLYASGRTTGIVLDSGDGVTHNVPIYEGYALPHAIMRLDLAGRDLTDYLMKILTERGYSFVTTAEREIVRDIKEKLCYVALDFENEMATAASSSSLEKSYELPDGQVITIGNERFRCPETLFQPSFIGMESAGIHETAYNSIMKCDIDIRKDLYANNVLSGGTTMYPGIADRMQKEITALAPSTMKIKIIAPPERKYSVWIGGSILASLSTFQQMWISKQEYDEAGPSIKCKMKVMERNVMRLVAVQHLRAAYGIKTKNWNKNKATSCNVKSTASNSGRPCNVVIENKCNQHQRFSGYPWRAYRIIIWNAGACQGNFLVDACMILLAHVDTEGLFRKSGSVIRLKALRAKLDAGEECLSTALPCDVAGLVKQFFRELPEPVLPTELQETFLKAQQLPTMEDRTSATMLLSCVLPDKNLSTLRHFFDFLNNVSKRSAENKMDSSNLSVILAPNILHAGDGTEKMNANTEKRLKLQAAIVHCFIENAHNFGVLPQFLLEKVPAMMGCEAGVLSPTHDGLEELDINSGIRKRHRRSFGVFSSTTPVIATPTSKRKLPLESGYSFGFSNKKRRSVKKTLGIELLPNALFSAASTPGSAYSASGVLDSSQITLSSAGKSKRQSSVSARRKSQRLSKRHALNRVESGKAGCFSPKVDKKEALRKSLRLRFSLGKSSKEAGSESIGWRLATQESTTTFCFTKETEFSPSVLPRTAETKSSKYISKSEDNLLTPRLDSTAHRTSWSGETPVGDQAFSGGSFTETPMHMCLTSNYMSEPAIIVSKPPAVASFPKKLCCASSAESLESEGSITEAQSQTSPTLLKINKAFIESGTALQAVTEDNCNPAGNNATKPSHSLLVPPPETPPVKVVSVDTDALSFPTRQSLLANEQSITFSQIEIAALSPLHIDSVVFESGAYCTPVLQADKGSFCAAPIGSYNSSMVGESETEAEQVNCSRLIEALDIQSPALFKLGVSSGLQSTPYKLCLEVRDELGTTPKIGTMVSAVHEENEPPPESGTKVQNQQPLSPRSLETEKRRVADHIHHFNRLTLNSPRVSKAGHIRSPLKFQRTPVRQTVRRMNSLLGESRRPTRNAELSIRQGGQVVRAVSLQSGLSPHPQLQRCQGEEQMGLSNSICPIKKPPPVPPKKQSTLSRKLKPCALADMTNKVQPQIKMDCSVADPPGAQKPLVQQVVEKDINHYRGSPRNPLNQVQLLSATKPVDL</sequence>
<feature type="region of interest" description="Disordered" evidence="11">
    <location>
        <begin position="1176"/>
        <end position="1200"/>
    </location>
</feature>
<dbReference type="FunFam" id="3.90.640.10:FF:000047">
    <property type="entry name" value="Actin, alpha skeletal muscle"/>
    <property type="match status" value="1"/>
</dbReference>
<feature type="compositionally biased region" description="Basic residues" evidence="11">
    <location>
        <begin position="801"/>
        <end position="813"/>
    </location>
</feature>
<evidence type="ECO:0000256" key="3">
    <source>
        <dbReference type="ARBA" id="ARBA00022481"/>
    </source>
</evidence>
<evidence type="ECO:0000256" key="9">
    <source>
        <dbReference type="ARBA" id="ARBA00038582"/>
    </source>
</evidence>
<evidence type="ECO:0000313" key="14">
    <source>
        <dbReference type="Proteomes" id="UP000327493"/>
    </source>
</evidence>
<dbReference type="Pfam" id="PF00620">
    <property type="entry name" value="RhoGAP"/>
    <property type="match status" value="1"/>
</dbReference>
<dbReference type="GO" id="GO:0005524">
    <property type="term" value="F:ATP binding"/>
    <property type="evidence" value="ECO:0007669"/>
    <property type="project" value="UniProtKB-KW"/>
</dbReference>
<dbReference type="EMBL" id="VOFY01000020">
    <property type="protein sequence ID" value="KAA8582302.1"/>
    <property type="molecule type" value="Genomic_DNA"/>
</dbReference>
<evidence type="ECO:0000256" key="6">
    <source>
        <dbReference type="ARBA" id="ARBA00022840"/>
    </source>
</evidence>
<evidence type="ECO:0000256" key="8">
    <source>
        <dbReference type="ARBA" id="ARBA00023212"/>
    </source>
</evidence>
<evidence type="ECO:0000256" key="2">
    <source>
        <dbReference type="ARBA" id="ARBA00006752"/>
    </source>
</evidence>
<comment type="subcellular location">
    <subcellularLocation>
        <location evidence="1">Cytoplasm</location>
        <location evidence="1">Cytoskeleton</location>
    </subcellularLocation>
</comment>
<feature type="domain" description="Rho-GAP" evidence="12">
    <location>
        <begin position="480"/>
        <end position="668"/>
    </location>
</feature>
<keyword evidence="4" id="KW-0963">Cytoplasm</keyword>
<keyword evidence="7" id="KW-0558">Oxidation</keyword>
<reference evidence="13 14" key="1">
    <citation type="submission" date="2019-08" db="EMBL/GenBank/DDBJ databases">
        <title>A chromosome-level genome assembly, high-density linkage maps, and genome scans reveal the genomic architecture of hybrid incompatibilities underlying speciation via character displacement in darters (Percidae: Etheostominae).</title>
        <authorList>
            <person name="Moran R.L."/>
            <person name="Catchen J.M."/>
            <person name="Fuller R.C."/>
        </authorList>
    </citation>
    <scope>NUCLEOTIDE SEQUENCE [LARGE SCALE GENOMIC DNA]</scope>
    <source>
        <strain evidence="13">EspeVRDwgs_2016</strain>
        <tissue evidence="13">Muscle</tissue>
    </source>
</reference>
<dbReference type="FunFam" id="3.30.420.40:FF:000058">
    <property type="entry name" value="Putative actin-related protein 5"/>
    <property type="match status" value="1"/>
</dbReference>
<gene>
    <name evidence="13" type="ORF">FQN60_009042</name>
</gene>
<dbReference type="SUPFAM" id="SSF53067">
    <property type="entry name" value="Actin-like ATPase domain"/>
    <property type="match status" value="2"/>
</dbReference>
<dbReference type="InterPro" id="IPR020902">
    <property type="entry name" value="Actin/actin-like_CS"/>
</dbReference>
<organism evidence="13 14">
    <name type="scientific">Etheostoma spectabile</name>
    <name type="common">orangethroat darter</name>
    <dbReference type="NCBI Taxonomy" id="54343"/>
    <lineage>
        <taxon>Eukaryota</taxon>
        <taxon>Metazoa</taxon>
        <taxon>Chordata</taxon>
        <taxon>Craniata</taxon>
        <taxon>Vertebrata</taxon>
        <taxon>Euteleostomi</taxon>
        <taxon>Actinopterygii</taxon>
        <taxon>Neopterygii</taxon>
        <taxon>Teleostei</taxon>
        <taxon>Neoteleostei</taxon>
        <taxon>Acanthomorphata</taxon>
        <taxon>Eupercaria</taxon>
        <taxon>Perciformes</taxon>
        <taxon>Percoidei</taxon>
        <taxon>Percidae</taxon>
        <taxon>Etheostomatinae</taxon>
        <taxon>Etheostoma</taxon>
    </lineage>
</organism>
<dbReference type="CDD" id="cd10224">
    <property type="entry name" value="ASKHA_NBD_actin"/>
    <property type="match status" value="1"/>
</dbReference>
<evidence type="ECO:0000259" key="12">
    <source>
        <dbReference type="PROSITE" id="PS50238"/>
    </source>
</evidence>
<dbReference type="FunFam" id="3.30.420.40:FF:000131">
    <property type="entry name" value="Actin, alpha skeletal muscle"/>
    <property type="match status" value="1"/>
</dbReference>
<dbReference type="SMART" id="SM00268">
    <property type="entry name" value="ACTIN"/>
    <property type="match status" value="1"/>
</dbReference>
<dbReference type="InterPro" id="IPR008936">
    <property type="entry name" value="Rho_GTPase_activation_prot"/>
</dbReference>
<dbReference type="PANTHER" id="PTHR15670:SF4">
    <property type="entry name" value="RHO GTPASE-ACTIVATING PROTEIN 11A"/>
    <property type="match status" value="1"/>
</dbReference>
<evidence type="ECO:0000256" key="10">
    <source>
        <dbReference type="RuleBase" id="RU000487"/>
    </source>
</evidence>
<feature type="compositionally biased region" description="Polar residues" evidence="11">
    <location>
        <begin position="7"/>
        <end position="24"/>
    </location>
</feature>
<dbReference type="GO" id="GO:0007165">
    <property type="term" value="P:signal transduction"/>
    <property type="evidence" value="ECO:0007669"/>
    <property type="project" value="InterPro"/>
</dbReference>
<comment type="similarity">
    <text evidence="2 10">Belongs to the actin family.</text>
</comment>
<feature type="region of interest" description="Disordered" evidence="11">
    <location>
        <begin position="1"/>
        <end position="25"/>
    </location>
</feature>
<protein>
    <recommendedName>
        <fullName evidence="12">Rho-GAP domain-containing protein</fullName>
    </recommendedName>
</protein>